<feature type="region of interest" description="Disordered" evidence="1">
    <location>
        <begin position="79"/>
        <end position="100"/>
    </location>
</feature>
<reference evidence="3" key="2">
    <citation type="submission" date="2020-09" db="EMBL/GenBank/DDBJ databases">
        <authorList>
            <person name="Sun Q."/>
            <person name="Ohkuma M."/>
        </authorList>
    </citation>
    <scope>NUCLEOTIDE SEQUENCE</scope>
    <source>
        <strain evidence="3">JCM 3302</strain>
    </source>
</reference>
<accession>A0A919APH2</accession>
<evidence type="ECO:0000313" key="3">
    <source>
        <dbReference type="EMBL" id="GHF18810.1"/>
    </source>
</evidence>
<keyword evidence="4" id="KW-1185">Reference proteome</keyword>
<name>A0A919APH2_9ACTN</name>
<comment type="caution">
    <text evidence="3">The sequence shown here is derived from an EMBL/GenBank/DDBJ whole genome shotgun (WGS) entry which is preliminary data.</text>
</comment>
<evidence type="ECO:0000256" key="2">
    <source>
        <dbReference type="SAM" id="SignalP"/>
    </source>
</evidence>
<sequence>MGRKRSVVTDTLALLLAVLLAALVTAASLQDSVAGMRTVDQVAAPTPTIRKVWADGGWPPAPRRTRTAWPGIHMECARHTSGTRGFGQRGPLPSRQGPTAWTAEERRGLPSTSSITAYRLLRAWRSGLTSGAG</sequence>
<evidence type="ECO:0008006" key="5">
    <source>
        <dbReference type="Google" id="ProtNLM"/>
    </source>
</evidence>
<reference evidence="3" key="1">
    <citation type="journal article" date="2014" name="Int. J. Syst. Evol. Microbiol.">
        <title>Complete genome sequence of Corynebacterium casei LMG S-19264T (=DSM 44701T), isolated from a smear-ripened cheese.</title>
        <authorList>
            <consortium name="US DOE Joint Genome Institute (JGI-PGF)"/>
            <person name="Walter F."/>
            <person name="Albersmeier A."/>
            <person name="Kalinowski J."/>
            <person name="Ruckert C."/>
        </authorList>
    </citation>
    <scope>NUCLEOTIDE SEQUENCE</scope>
    <source>
        <strain evidence="3">JCM 3302</strain>
    </source>
</reference>
<protein>
    <recommendedName>
        <fullName evidence="5">Secreted protein</fullName>
    </recommendedName>
</protein>
<evidence type="ECO:0000256" key="1">
    <source>
        <dbReference type="SAM" id="MobiDB-lite"/>
    </source>
</evidence>
<proteinExistence type="predicted"/>
<feature type="signal peptide" evidence="2">
    <location>
        <begin position="1"/>
        <end position="26"/>
    </location>
</feature>
<dbReference type="Proteomes" id="UP000641386">
    <property type="component" value="Unassembled WGS sequence"/>
</dbReference>
<dbReference type="AlphaFoldDB" id="A0A919APH2"/>
<evidence type="ECO:0000313" key="4">
    <source>
        <dbReference type="Proteomes" id="UP000641386"/>
    </source>
</evidence>
<dbReference type="EMBL" id="BNBC01000086">
    <property type="protein sequence ID" value="GHF18810.1"/>
    <property type="molecule type" value="Genomic_DNA"/>
</dbReference>
<gene>
    <name evidence="3" type="ORF">GCM10014715_87080</name>
</gene>
<organism evidence="3 4">
    <name type="scientific">Streptomyces spiralis</name>
    <dbReference type="NCBI Taxonomy" id="66376"/>
    <lineage>
        <taxon>Bacteria</taxon>
        <taxon>Bacillati</taxon>
        <taxon>Actinomycetota</taxon>
        <taxon>Actinomycetes</taxon>
        <taxon>Kitasatosporales</taxon>
        <taxon>Streptomycetaceae</taxon>
        <taxon>Streptomyces</taxon>
    </lineage>
</organism>
<feature type="chain" id="PRO_5036909175" description="Secreted protein" evidence="2">
    <location>
        <begin position="27"/>
        <end position="133"/>
    </location>
</feature>
<keyword evidence="2" id="KW-0732">Signal</keyword>